<evidence type="ECO:0000256" key="2">
    <source>
        <dbReference type="ARBA" id="ARBA00022491"/>
    </source>
</evidence>
<comment type="caution">
    <text evidence="7">The sequence shown here is derived from an EMBL/GenBank/DDBJ whole genome shotgun (WGS) entry which is preliminary data.</text>
</comment>
<dbReference type="Pfam" id="PF01475">
    <property type="entry name" value="FUR"/>
    <property type="match status" value="1"/>
</dbReference>
<name>A0ABW2FHW1_9BACL</name>
<accession>A0ABW2FHW1</accession>
<evidence type="ECO:0000256" key="4">
    <source>
        <dbReference type="ARBA" id="ARBA00023015"/>
    </source>
</evidence>
<evidence type="ECO:0000256" key="5">
    <source>
        <dbReference type="ARBA" id="ARBA00023125"/>
    </source>
</evidence>
<dbReference type="Proteomes" id="UP001596378">
    <property type="component" value="Unassembled WGS sequence"/>
</dbReference>
<evidence type="ECO:0000313" key="8">
    <source>
        <dbReference type="Proteomes" id="UP001596378"/>
    </source>
</evidence>
<evidence type="ECO:0000313" key="7">
    <source>
        <dbReference type="EMBL" id="MFC7152768.1"/>
    </source>
</evidence>
<dbReference type="InterPro" id="IPR036390">
    <property type="entry name" value="WH_DNA-bd_sf"/>
</dbReference>
<reference evidence="8" key="1">
    <citation type="journal article" date="2019" name="Int. J. Syst. Evol. Microbiol.">
        <title>The Global Catalogue of Microorganisms (GCM) 10K type strain sequencing project: providing services to taxonomists for standard genome sequencing and annotation.</title>
        <authorList>
            <consortium name="The Broad Institute Genomics Platform"/>
            <consortium name="The Broad Institute Genome Sequencing Center for Infectious Disease"/>
            <person name="Wu L."/>
            <person name="Ma J."/>
        </authorList>
    </citation>
    <scope>NUCLEOTIDE SEQUENCE [LARGE SCALE GENOMIC DNA]</scope>
    <source>
        <strain evidence="8">KCTC 12907</strain>
    </source>
</reference>
<keyword evidence="8" id="KW-1185">Reference proteome</keyword>
<protein>
    <submittedName>
        <fullName evidence="7">Fur family transcriptional regulator</fullName>
    </submittedName>
</protein>
<keyword evidence="4" id="KW-0805">Transcription regulation</keyword>
<dbReference type="InterPro" id="IPR036388">
    <property type="entry name" value="WH-like_DNA-bd_sf"/>
</dbReference>
<dbReference type="InterPro" id="IPR002481">
    <property type="entry name" value="FUR"/>
</dbReference>
<keyword evidence="6" id="KW-0804">Transcription</keyword>
<organism evidence="7 8">
    <name type="scientific">Cohnella cellulosilytica</name>
    <dbReference type="NCBI Taxonomy" id="986710"/>
    <lineage>
        <taxon>Bacteria</taxon>
        <taxon>Bacillati</taxon>
        <taxon>Bacillota</taxon>
        <taxon>Bacilli</taxon>
        <taxon>Bacillales</taxon>
        <taxon>Paenibacillaceae</taxon>
        <taxon>Cohnella</taxon>
    </lineage>
</organism>
<keyword evidence="3" id="KW-0862">Zinc</keyword>
<keyword evidence="5" id="KW-0238">DNA-binding</keyword>
<dbReference type="PANTHER" id="PTHR33202">
    <property type="entry name" value="ZINC UPTAKE REGULATION PROTEIN"/>
    <property type="match status" value="1"/>
</dbReference>
<dbReference type="Gene3D" id="1.10.10.10">
    <property type="entry name" value="Winged helix-like DNA-binding domain superfamily/Winged helix DNA-binding domain"/>
    <property type="match status" value="1"/>
</dbReference>
<proteinExistence type="inferred from homology"/>
<evidence type="ECO:0000256" key="1">
    <source>
        <dbReference type="ARBA" id="ARBA00007957"/>
    </source>
</evidence>
<dbReference type="RefSeq" id="WP_378050209.1">
    <property type="nucleotide sequence ID" value="NZ_JBHMDN010000025.1"/>
</dbReference>
<dbReference type="PANTHER" id="PTHR33202:SF7">
    <property type="entry name" value="FERRIC UPTAKE REGULATION PROTEIN"/>
    <property type="match status" value="1"/>
</dbReference>
<dbReference type="InterPro" id="IPR043135">
    <property type="entry name" value="Fur_C"/>
</dbReference>
<evidence type="ECO:0000256" key="3">
    <source>
        <dbReference type="ARBA" id="ARBA00022833"/>
    </source>
</evidence>
<keyword evidence="2" id="KW-0678">Repressor</keyword>
<dbReference type="CDD" id="cd07153">
    <property type="entry name" value="Fur_like"/>
    <property type="match status" value="1"/>
</dbReference>
<dbReference type="SUPFAM" id="SSF46785">
    <property type="entry name" value="Winged helix' DNA-binding domain"/>
    <property type="match status" value="1"/>
</dbReference>
<dbReference type="EMBL" id="JBHTAI010000025">
    <property type="protein sequence ID" value="MFC7152768.1"/>
    <property type="molecule type" value="Genomic_DNA"/>
</dbReference>
<dbReference type="Gene3D" id="3.30.1490.190">
    <property type="match status" value="1"/>
</dbReference>
<comment type="similarity">
    <text evidence="1">Belongs to the Fur family.</text>
</comment>
<evidence type="ECO:0000256" key="6">
    <source>
        <dbReference type="ARBA" id="ARBA00023163"/>
    </source>
</evidence>
<sequence length="143" mass="16692">MNRDELLNEMLQQGFRITEQRKALVDLVLNYKRPFTAIELYQEMAKTFRGVSYGTIYKNLKIFGAMRVIETFAMANEIRYRVIDRAQPRLHFICMDCEKTIPVDFNPAQVQLAPPLRFHTVNYQLDVFGYCADCSVAGNKKTR</sequence>
<gene>
    <name evidence="7" type="ORF">ACFQMJ_29885</name>
</gene>